<dbReference type="OrthoDB" id="261831at2759"/>
<dbReference type="FunCoup" id="F0YHB5">
    <property type="interactions" value="4"/>
</dbReference>
<keyword evidence="2" id="KW-0813">Transport</keyword>
<dbReference type="SMART" id="SM00397">
    <property type="entry name" value="t_SNARE"/>
    <property type="match status" value="1"/>
</dbReference>
<keyword evidence="6" id="KW-0333">Golgi apparatus</keyword>
<organism evidence="12">
    <name type="scientific">Aureococcus anophagefferens</name>
    <name type="common">Harmful bloom alga</name>
    <dbReference type="NCBI Taxonomy" id="44056"/>
    <lineage>
        <taxon>Eukaryota</taxon>
        <taxon>Sar</taxon>
        <taxon>Stramenopiles</taxon>
        <taxon>Ochrophyta</taxon>
        <taxon>Pelagophyceae</taxon>
        <taxon>Pelagomonadales</taxon>
        <taxon>Pelagomonadaceae</taxon>
        <taxon>Aureococcus</taxon>
    </lineage>
</organism>
<dbReference type="AlphaFoldDB" id="F0YHB5"/>
<evidence type="ECO:0000256" key="1">
    <source>
        <dbReference type="ARBA" id="ARBA00004394"/>
    </source>
</evidence>
<dbReference type="eggNOG" id="ENOG502SE6H">
    <property type="taxonomic scope" value="Eukaryota"/>
</dbReference>
<protein>
    <recommendedName>
        <fullName evidence="10">t-SNARE coiled-coil homology domain-containing protein</fullName>
    </recommendedName>
</protein>
<dbReference type="KEGG" id="aaf:AURANDRAFT_70300"/>
<dbReference type="GeneID" id="20227747"/>
<proteinExistence type="predicted"/>
<dbReference type="SUPFAM" id="SSF58038">
    <property type="entry name" value="SNARE fusion complex"/>
    <property type="match status" value="1"/>
</dbReference>
<evidence type="ECO:0000256" key="9">
    <source>
        <dbReference type="SAM" id="Phobius"/>
    </source>
</evidence>
<evidence type="ECO:0000256" key="6">
    <source>
        <dbReference type="ARBA" id="ARBA00023034"/>
    </source>
</evidence>
<evidence type="ECO:0000256" key="5">
    <source>
        <dbReference type="ARBA" id="ARBA00022989"/>
    </source>
</evidence>
<evidence type="ECO:0000256" key="8">
    <source>
        <dbReference type="ARBA" id="ARBA00046280"/>
    </source>
</evidence>
<reference evidence="11 12" key="1">
    <citation type="journal article" date="2011" name="Proc. Natl. Acad. Sci. U.S.A.">
        <title>Niche of harmful alga Aureococcus anophagefferens revealed through ecogenomics.</title>
        <authorList>
            <person name="Gobler C.J."/>
            <person name="Berry D.L."/>
            <person name="Dyhrman S.T."/>
            <person name="Wilhelm S.W."/>
            <person name="Salamov A."/>
            <person name="Lobanov A.V."/>
            <person name="Zhang Y."/>
            <person name="Collier J.L."/>
            <person name="Wurch L.L."/>
            <person name="Kustka A.B."/>
            <person name="Dill B.D."/>
            <person name="Shah M."/>
            <person name="VerBerkmoes N.C."/>
            <person name="Kuo A."/>
            <person name="Terry A."/>
            <person name="Pangilinan J."/>
            <person name="Lindquist E.A."/>
            <person name="Lucas S."/>
            <person name="Paulsen I.T."/>
            <person name="Hattenrath-Lehmann T.K."/>
            <person name="Talmage S.C."/>
            <person name="Walker E.A."/>
            <person name="Koch F."/>
            <person name="Burson A.M."/>
            <person name="Marcoval M.A."/>
            <person name="Tang Y.Z."/>
            <person name="Lecleir G.R."/>
            <person name="Coyne K.J."/>
            <person name="Berg G.M."/>
            <person name="Bertrand E.M."/>
            <person name="Saito M.A."/>
            <person name="Gladyshev V.N."/>
            <person name="Grigoriev I.V."/>
        </authorList>
    </citation>
    <scope>NUCLEOTIDE SEQUENCE [LARGE SCALE GENOMIC DNA]</scope>
    <source>
        <strain evidence="12">CCMP 1984</strain>
    </source>
</reference>
<dbReference type="GO" id="GO:0015031">
    <property type="term" value="P:protein transport"/>
    <property type="evidence" value="ECO:0007669"/>
    <property type="project" value="UniProtKB-KW"/>
</dbReference>
<keyword evidence="7 9" id="KW-0472">Membrane</keyword>
<dbReference type="InterPro" id="IPR000727">
    <property type="entry name" value="T_SNARE_dom"/>
</dbReference>
<dbReference type="GO" id="GO:0000139">
    <property type="term" value="C:Golgi membrane"/>
    <property type="evidence" value="ECO:0007669"/>
    <property type="project" value="UniProtKB-SubCell"/>
</dbReference>
<dbReference type="Gene3D" id="1.20.5.110">
    <property type="match status" value="1"/>
</dbReference>
<dbReference type="PROSITE" id="PS50192">
    <property type="entry name" value="T_SNARE"/>
    <property type="match status" value="1"/>
</dbReference>
<dbReference type="PANTHER" id="PTHR12791">
    <property type="entry name" value="GOLGI SNARE BET1-RELATED"/>
    <property type="match status" value="1"/>
</dbReference>
<dbReference type="Proteomes" id="UP000002729">
    <property type="component" value="Unassembled WGS sequence"/>
</dbReference>
<dbReference type="CDD" id="cd15853">
    <property type="entry name" value="SNARE_Bet1"/>
    <property type="match status" value="1"/>
</dbReference>
<evidence type="ECO:0000259" key="10">
    <source>
        <dbReference type="PROSITE" id="PS50192"/>
    </source>
</evidence>
<keyword evidence="3 9" id="KW-0812">Transmembrane</keyword>
<dbReference type="EMBL" id="GL833141">
    <property type="protein sequence ID" value="EGB05417.1"/>
    <property type="molecule type" value="Genomic_DNA"/>
</dbReference>
<dbReference type="InterPro" id="IPR039899">
    <property type="entry name" value="BET1_SNARE"/>
</dbReference>
<accession>F0YHB5</accession>
<keyword evidence="12" id="KW-1185">Reference proteome</keyword>
<comment type="subcellular location">
    <subcellularLocation>
        <location evidence="8">Endomembrane system</location>
        <topology evidence="8">Single-pass type IV membrane protein</topology>
    </subcellularLocation>
    <subcellularLocation>
        <location evidence="1">Golgi apparatus membrane</location>
    </subcellularLocation>
</comment>
<dbReference type="OMA" id="REMQPRG"/>
<dbReference type="InParanoid" id="F0YHB5"/>
<keyword evidence="4" id="KW-0653">Protein transport</keyword>
<evidence type="ECO:0000256" key="3">
    <source>
        <dbReference type="ARBA" id="ARBA00022692"/>
    </source>
</evidence>
<dbReference type="RefSeq" id="XP_009039800.1">
    <property type="nucleotide sequence ID" value="XM_009041552.1"/>
</dbReference>
<gene>
    <name evidence="11" type="ORF">AURANDRAFT_70300</name>
</gene>
<evidence type="ECO:0000256" key="2">
    <source>
        <dbReference type="ARBA" id="ARBA00022448"/>
    </source>
</evidence>
<feature type="domain" description="T-SNARE coiled-coil homology" evidence="10">
    <location>
        <begin position="14"/>
        <end position="76"/>
    </location>
</feature>
<evidence type="ECO:0000313" key="11">
    <source>
        <dbReference type="EMBL" id="EGB05417.1"/>
    </source>
</evidence>
<feature type="transmembrane region" description="Helical" evidence="9">
    <location>
        <begin position="84"/>
        <end position="102"/>
    </location>
</feature>
<evidence type="ECO:0000256" key="4">
    <source>
        <dbReference type="ARBA" id="ARBA00022927"/>
    </source>
</evidence>
<name>F0YHB5_AURAN</name>
<keyword evidence="5 9" id="KW-1133">Transmembrane helix</keyword>
<evidence type="ECO:0000256" key="7">
    <source>
        <dbReference type="ARBA" id="ARBA00023136"/>
    </source>
</evidence>
<evidence type="ECO:0000313" key="12">
    <source>
        <dbReference type="Proteomes" id="UP000002729"/>
    </source>
</evidence>
<sequence>MRSRGGAPSSLQHDHMLQENDDQLAALGGKVSALRALSYDIEGEVRSQNELLEDMDGSVGGAGDLLRRTMGKLDAMIGAGGNRHMWYLVAFVMAVMFCLWCAKR</sequence>